<dbReference type="GO" id="GO:0008865">
    <property type="term" value="F:fructokinase activity"/>
    <property type="evidence" value="ECO:0007669"/>
    <property type="project" value="UniProtKB-ARBA"/>
</dbReference>
<name>A0A919R2U5_9ACTN</name>
<evidence type="ECO:0000259" key="7">
    <source>
        <dbReference type="Pfam" id="PF00294"/>
    </source>
</evidence>
<dbReference type="GO" id="GO:0006000">
    <property type="term" value="P:fructose metabolic process"/>
    <property type="evidence" value="ECO:0007669"/>
    <property type="project" value="UniProtKB-ARBA"/>
</dbReference>
<dbReference type="CDD" id="cd01167">
    <property type="entry name" value="bac_FRK"/>
    <property type="match status" value="1"/>
</dbReference>
<dbReference type="PANTHER" id="PTHR43085">
    <property type="entry name" value="HEXOKINASE FAMILY MEMBER"/>
    <property type="match status" value="1"/>
</dbReference>
<dbReference type="InterPro" id="IPR029056">
    <property type="entry name" value="Ribokinase-like"/>
</dbReference>
<gene>
    <name evidence="8" type="ORF">Sru01_23320</name>
</gene>
<dbReference type="InterPro" id="IPR002173">
    <property type="entry name" value="Carboh/pur_kinase_PfkB_CS"/>
</dbReference>
<dbReference type="Proteomes" id="UP000655287">
    <property type="component" value="Unassembled WGS sequence"/>
</dbReference>
<dbReference type="PRINTS" id="PR00990">
    <property type="entry name" value="RIBOKINASE"/>
</dbReference>
<feature type="domain" description="Carbohydrate kinase PfkB" evidence="7">
    <location>
        <begin position="6"/>
        <end position="306"/>
    </location>
</feature>
<evidence type="ECO:0000256" key="2">
    <source>
        <dbReference type="ARBA" id="ARBA00022679"/>
    </source>
</evidence>
<evidence type="ECO:0000256" key="1">
    <source>
        <dbReference type="ARBA" id="ARBA00010688"/>
    </source>
</evidence>
<proteinExistence type="inferred from homology"/>
<keyword evidence="2 6" id="KW-0808">Transferase</keyword>
<evidence type="ECO:0000313" key="9">
    <source>
        <dbReference type="Proteomes" id="UP000655287"/>
    </source>
</evidence>
<evidence type="ECO:0000256" key="4">
    <source>
        <dbReference type="ARBA" id="ARBA00022777"/>
    </source>
</evidence>
<keyword evidence="5" id="KW-0067">ATP-binding</keyword>
<keyword evidence="3" id="KW-0547">Nucleotide-binding</keyword>
<keyword evidence="9" id="KW-1185">Reference proteome</keyword>
<dbReference type="PANTHER" id="PTHR43085:SF1">
    <property type="entry name" value="PSEUDOURIDINE KINASE-RELATED"/>
    <property type="match status" value="1"/>
</dbReference>
<accession>A0A919R2U5</accession>
<evidence type="ECO:0000313" key="8">
    <source>
        <dbReference type="EMBL" id="GII77350.1"/>
    </source>
</evidence>
<comment type="similarity">
    <text evidence="1 6">Belongs to the carbohydrate kinase PfkB family.</text>
</comment>
<reference evidence="8" key="1">
    <citation type="submission" date="2021-01" db="EMBL/GenBank/DDBJ databases">
        <title>Whole genome shotgun sequence of Sphaerisporangium rufum NBRC 109079.</title>
        <authorList>
            <person name="Komaki H."/>
            <person name="Tamura T."/>
        </authorList>
    </citation>
    <scope>NUCLEOTIDE SEQUENCE</scope>
    <source>
        <strain evidence="8">NBRC 109079</strain>
    </source>
</reference>
<dbReference type="RefSeq" id="WP_203984184.1">
    <property type="nucleotide sequence ID" value="NZ_BOOU01000034.1"/>
</dbReference>
<keyword evidence="4 6" id="KW-0418">Kinase</keyword>
<dbReference type="InterPro" id="IPR011611">
    <property type="entry name" value="PfkB_dom"/>
</dbReference>
<dbReference type="SUPFAM" id="SSF53613">
    <property type="entry name" value="Ribokinase-like"/>
    <property type="match status" value="1"/>
</dbReference>
<evidence type="ECO:0000256" key="5">
    <source>
        <dbReference type="ARBA" id="ARBA00022840"/>
    </source>
</evidence>
<sequence length="317" mass="32362">MSASPIAVLGECVADAVVTSATDDPPELALRVLPGGGPANTATALARLGTPVRFLGRLSGDRFGALARTRLAASGVDLSAAVAAAEPSTLAVATLDARGGASYTFHAEGTADFGWTREELDPARLGGAVCLHTGSLALVREPGGPRIEDFLARVRERVTVCLDPNVRPSLVDPARYRERIARWCGLADIVKVSEEDLEILAPGLPVGQVFARWHGYGAALVVLTRGGRGATVSLRGRHFSVPAPRVAVADTIGAGDAFSAGLLHRLGAGGALGGRLPALEPGVISEALAFAARVAALTCAVPGADPPWAGEPRLAGG</sequence>
<evidence type="ECO:0000256" key="6">
    <source>
        <dbReference type="RuleBase" id="RU003704"/>
    </source>
</evidence>
<dbReference type="PROSITE" id="PS00584">
    <property type="entry name" value="PFKB_KINASES_2"/>
    <property type="match status" value="1"/>
</dbReference>
<dbReference type="InterPro" id="IPR002139">
    <property type="entry name" value="Ribo/fructo_kinase"/>
</dbReference>
<dbReference type="EMBL" id="BOOU01000034">
    <property type="protein sequence ID" value="GII77350.1"/>
    <property type="molecule type" value="Genomic_DNA"/>
</dbReference>
<dbReference type="Pfam" id="PF00294">
    <property type="entry name" value="PfkB"/>
    <property type="match status" value="1"/>
</dbReference>
<dbReference type="InterPro" id="IPR050306">
    <property type="entry name" value="PfkB_Carbo_kinase"/>
</dbReference>
<dbReference type="GO" id="GO:0005524">
    <property type="term" value="F:ATP binding"/>
    <property type="evidence" value="ECO:0007669"/>
    <property type="project" value="UniProtKB-KW"/>
</dbReference>
<dbReference type="Gene3D" id="3.40.1190.20">
    <property type="match status" value="1"/>
</dbReference>
<dbReference type="AlphaFoldDB" id="A0A919R2U5"/>
<protein>
    <submittedName>
        <fullName evidence="8">Fructokinase</fullName>
    </submittedName>
</protein>
<comment type="caution">
    <text evidence="8">The sequence shown here is derived from an EMBL/GenBank/DDBJ whole genome shotgun (WGS) entry which is preliminary data.</text>
</comment>
<organism evidence="8 9">
    <name type="scientific">Sphaerisporangium rufum</name>
    <dbReference type="NCBI Taxonomy" id="1381558"/>
    <lineage>
        <taxon>Bacteria</taxon>
        <taxon>Bacillati</taxon>
        <taxon>Actinomycetota</taxon>
        <taxon>Actinomycetes</taxon>
        <taxon>Streptosporangiales</taxon>
        <taxon>Streptosporangiaceae</taxon>
        <taxon>Sphaerisporangium</taxon>
    </lineage>
</organism>
<evidence type="ECO:0000256" key="3">
    <source>
        <dbReference type="ARBA" id="ARBA00022741"/>
    </source>
</evidence>